<name>A0A016UMV0_9BILA</name>
<organism evidence="2 3">
    <name type="scientific">Ancylostoma ceylanicum</name>
    <dbReference type="NCBI Taxonomy" id="53326"/>
    <lineage>
        <taxon>Eukaryota</taxon>
        <taxon>Metazoa</taxon>
        <taxon>Ecdysozoa</taxon>
        <taxon>Nematoda</taxon>
        <taxon>Chromadorea</taxon>
        <taxon>Rhabditida</taxon>
        <taxon>Rhabditina</taxon>
        <taxon>Rhabditomorpha</taxon>
        <taxon>Strongyloidea</taxon>
        <taxon>Ancylostomatidae</taxon>
        <taxon>Ancylostomatinae</taxon>
        <taxon>Ancylostoma</taxon>
    </lineage>
</organism>
<protein>
    <submittedName>
        <fullName evidence="2">Uncharacterized protein</fullName>
    </submittedName>
</protein>
<evidence type="ECO:0000256" key="1">
    <source>
        <dbReference type="SAM" id="MobiDB-lite"/>
    </source>
</evidence>
<dbReference type="AlphaFoldDB" id="A0A016UMV0"/>
<sequence length="101" mass="11796">MKRSGEKGDIHESRSEGGEEERIIWLPEIRYILKEGGCGDTAILVTTFEEVAEGKEEEEEEEDEDEDDDEELDEVVEESDDDVESWRRFRLNRSGRELLFV</sequence>
<dbReference type="Proteomes" id="UP000024635">
    <property type="component" value="Unassembled WGS sequence"/>
</dbReference>
<proteinExistence type="predicted"/>
<comment type="caution">
    <text evidence="2">The sequence shown here is derived from an EMBL/GenBank/DDBJ whole genome shotgun (WGS) entry which is preliminary data.</text>
</comment>
<gene>
    <name evidence="2" type="primary">Acey_s0035.g2989</name>
    <name evidence="2" type="ORF">Y032_0035g2989</name>
</gene>
<accession>A0A016UMV0</accession>
<evidence type="ECO:0000313" key="3">
    <source>
        <dbReference type="Proteomes" id="UP000024635"/>
    </source>
</evidence>
<keyword evidence="3" id="KW-1185">Reference proteome</keyword>
<feature type="region of interest" description="Disordered" evidence="1">
    <location>
        <begin position="51"/>
        <end position="81"/>
    </location>
</feature>
<reference evidence="3" key="1">
    <citation type="journal article" date="2015" name="Nat. Genet.">
        <title>The genome and transcriptome of the zoonotic hookworm Ancylostoma ceylanicum identify infection-specific gene families.</title>
        <authorList>
            <person name="Schwarz E.M."/>
            <person name="Hu Y."/>
            <person name="Antoshechkin I."/>
            <person name="Miller M.M."/>
            <person name="Sternberg P.W."/>
            <person name="Aroian R.V."/>
        </authorList>
    </citation>
    <scope>NUCLEOTIDE SEQUENCE</scope>
    <source>
        <strain evidence="3">HY135</strain>
    </source>
</reference>
<dbReference type="EMBL" id="JARK01001371">
    <property type="protein sequence ID" value="EYC15833.1"/>
    <property type="molecule type" value="Genomic_DNA"/>
</dbReference>
<evidence type="ECO:0000313" key="2">
    <source>
        <dbReference type="EMBL" id="EYC15833.1"/>
    </source>
</evidence>
<feature type="compositionally biased region" description="Acidic residues" evidence="1">
    <location>
        <begin position="55"/>
        <end position="81"/>
    </location>
</feature>